<dbReference type="EMBL" id="JAOF01000001">
    <property type="protein sequence ID" value="EUA47654.1"/>
    <property type="molecule type" value="Genomic_DNA"/>
</dbReference>
<proteinExistence type="predicted"/>
<dbReference type="AlphaFoldDB" id="A0A829Q5T3"/>
<evidence type="ECO:0000313" key="1">
    <source>
        <dbReference type="EMBL" id="EUA47654.1"/>
    </source>
</evidence>
<evidence type="ECO:0000313" key="2">
    <source>
        <dbReference type="Proteomes" id="UP000020103"/>
    </source>
</evidence>
<gene>
    <name evidence="1" type="ORF">I543_2217</name>
</gene>
<protein>
    <submittedName>
        <fullName evidence="1">Uncharacterized protein</fullName>
    </submittedName>
</protein>
<dbReference type="Proteomes" id="UP000020103">
    <property type="component" value="Unassembled WGS sequence"/>
</dbReference>
<comment type="caution">
    <text evidence="1">The sequence shown here is derived from an EMBL/GenBank/DDBJ whole genome shotgun (WGS) entry which is preliminary data.</text>
</comment>
<sequence>MRAAAVAADPVLVSAYLRFLVPRRRGGVDGPEAGGSQGEENLRMIAHRGGHAVVASRSAGVHELPGVAGVEI</sequence>
<reference evidence="1 2" key="1">
    <citation type="submission" date="2013-12" db="EMBL/GenBank/DDBJ databases">
        <authorList>
            <person name="Madinger N."/>
            <person name="Lenaerts A."/>
            <person name="Ordway D."/>
            <person name="DeGroote M.A."/>
            <person name="Parker T."/>
            <person name="Sizemore C."/>
            <person name="Tallon L.J."/>
            <person name="Sadzewicz L.K."/>
            <person name="Sengamalay N."/>
            <person name="Fraser C.M."/>
            <person name="Hine E."/>
            <person name="Shefchek K.A."/>
            <person name="Das S.P."/>
            <person name="Tettelin H."/>
        </authorList>
    </citation>
    <scope>NUCLEOTIDE SEQUENCE [LARGE SCALE GENOMIC DNA]</scope>
    <source>
        <strain evidence="1 2">21</strain>
    </source>
</reference>
<organism evidence="1 2">
    <name type="scientific">Mycobacteroides abscessus 21</name>
    <dbReference type="NCBI Taxonomy" id="1299324"/>
    <lineage>
        <taxon>Bacteria</taxon>
        <taxon>Bacillati</taxon>
        <taxon>Actinomycetota</taxon>
        <taxon>Actinomycetes</taxon>
        <taxon>Mycobacteriales</taxon>
        <taxon>Mycobacteriaceae</taxon>
        <taxon>Mycobacteroides</taxon>
        <taxon>Mycobacteroides abscessus</taxon>
    </lineage>
</organism>
<name>A0A829Q5T3_9MYCO</name>
<accession>A0A829Q5T3</accession>